<dbReference type="Pfam" id="PF00814">
    <property type="entry name" value="TsaD"/>
    <property type="match status" value="1"/>
</dbReference>
<accession>A0A542E1V5</accession>
<dbReference type="InterPro" id="IPR000905">
    <property type="entry name" value="Gcp-like_dom"/>
</dbReference>
<dbReference type="Proteomes" id="UP000317893">
    <property type="component" value="Unassembled WGS sequence"/>
</dbReference>
<protein>
    <submittedName>
        <fullName evidence="2">tRNA threonylcarbamoyl adenosine modification protein YeaZ</fullName>
    </submittedName>
</protein>
<gene>
    <name evidence="2" type="ORF">FB458_2426</name>
</gene>
<dbReference type="GO" id="GO:0005829">
    <property type="term" value="C:cytosol"/>
    <property type="evidence" value="ECO:0007669"/>
    <property type="project" value="TreeGrafter"/>
</dbReference>
<dbReference type="OrthoDB" id="9809995at2"/>
<dbReference type="Gene3D" id="3.30.420.40">
    <property type="match status" value="2"/>
</dbReference>
<name>A0A542E1V5_9MICO</name>
<dbReference type="InterPro" id="IPR022496">
    <property type="entry name" value="T6A_TsaB"/>
</dbReference>
<sequence length="223" mass="22367">MLLLALDTSTTAITVALHDGSTVLAEATTLDARGHAEHLAPGVQRVLAQAGAVPADVTDVAVGLGPGPFTGLRVGIVTGRTLALAVGARVHGVGSLDALAAQAVADGLVGGGALLVATDARRKEVYWAAYDVVPGRPGGVERRGEPAVGRAADLPDDVRSLPTVGRGPGLYPDALTHGLPLLDVSAGALASLVAARLGAGEVVDEQEALYLRRPDAVPSAARP</sequence>
<evidence type="ECO:0000313" key="2">
    <source>
        <dbReference type="EMBL" id="TQJ09316.1"/>
    </source>
</evidence>
<feature type="domain" description="Gcp-like" evidence="1">
    <location>
        <begin position="32"/>
        <end position="134"/>
    </location>
</feature>
<dbReference type="InterPro" id="IPR043129">
    <property type="entry name" value="ATPase_NBD"/>
</dbReference>
<proteinExistence type="predicted"/>
<evidence type="ECO:0000313" key="3">
    <source>
        <dbReference type="Proteomes" id="UP000317893"/>
    </source>
</evidence>
<organism evidence="2 3">
    <name type="scientific">Lapillicoccus jejuensis</name>
    <dbReference type="NCBI Taxonomy" id="402171"/>
    <lineage>
        <taxon>Bacteria</taxon>
        <taxon>Bacillati</taxon>
        <taxon>Actinomycetota</taxon>
        <taxon>Actinomycetes</taxon>
        <taxon>Micrococcales</taxon>
        <taxon>Intrasporangiaceae</taxon>
        <taxon>Lapillicoccus</taxon>
    </lineage>
</organism>
<keyword evidence="3" id="KW-1185">Reference proteome</keyword>
<dbReference type="SUPFAM" id="SSF53067">
    <property type="entry name" value="Actin-like ATPase domain"/>
    <property type="match status" value="2"/>
</dbReference>
<evidence type="ECO:0000259" key="1">
    <source>
        <dbReference type="Pfam" id="PF00814"/>
    </source>
</evidence>
<dbReference type="CDD" id="cd24032">
    <property type="entry name" value="ASKHA_NBD_TsaB"/>
    <property type="match status" value="1"/>
</dbReference>
<dbReference type="EMBL" id="VFMN01000001">
    <property type="protein sequence ID" value="TQJ09316.1"/>
    <property type="molecule type" value="Genomic_DNA"/>
</dbReference>
<comment type="caution">
    <text evidence="2">The sequence shown here is derived from an EMBL/GenBank/DDBJ whole genome shotgun (WGS) entry which is preliminary data.</text>
</comment>
<reference evidence="2 3" key="1">
    <citation type="submission" date="2019-06" db="EMBL/GenBank/DDBJ databases">
        <title>Sequencing the genomes of 1000 actinobacteria strains.</title>
        <authorList>
            <person name="Klenk H.-P."/>
        </authorList>
    </citation>
    <scope>NUCLEOTIDE SEQUENCE [LARGE SCALE GENOMIC DNA]</scope>
    <source>
        <strain evidence="2 3">DSM 18607</strain>
    </source>
</reference>
<dbReference type="RefSeq" id="WP_141848707.1">
    <property type="nucleotide sequence ID" value="NZ_BAAAPR010000014.1"/>
</dbReference>
<dbReference type="NCBIfam" id="TIGR03725">
    <property type="entry name" value="T6A_YeaZ"/>
    <property type="match status" value="1"/>
</dbReference>
<dbReference type="PANTHER" id="PTHR11735:SF11">
    <property type="entry name" value="TRNA THREONYLCARBAMOYLADENOSINE BIOSYNTHESIS PROTEIN TSAB"/>
    <property type="match status" value="1"/>
</dbReference>
<dbReference type="AlphaFoldDB" id="A0A542E1V5"/>
<dbReference type="GO" id="GO:0002949">
    <property type="term" value="P:tRNA threonylcarbamoyladenosine modification"/>
    <property type="evidence" value="ECO:0007669"/>
    <property type="project" value="InterPro"/>
</dbReference>
<dbReference type="PANTHER" id="PTHR11735">
    <property type="entry name" value="TRNA N6-ADENOSINE THREONYLCARBAMOYLTRANSFERASE"/>
    <property type="match status" value="1"/>
</dbReference>